<accession>A0AAV5LWR4</accession>
<name>A0AAV5LWR4_9ROSI</name>
<comment type="caution">
    <text evidence="1">The sequence shown here is derived from an EMBL/GenBank/DDBJ whole genome shotgun (WGS) entry which is preliminary data.</text>
</comment>
<organism evidence="1 2">
    <name type="scientific">Rubroshorea leprosula</name>
    <dbReference type="NCBI Taxonomy" id="152421"/>
    <lineage>
        <taxon>Eukaryota</taxon>
        <taxon>Viridiplantae</taxon>
        <taxon>Streptophyta</taxon>
        <taxon>Embryophyta</taxon>
        <taxon>Tracheophyta</taxon>
        <taxon>Spermatophyta</taxon>
        <taxon>Magnoliopsida</taxon>
        <taxon>eudicotyledons</taxon>
        <taxon>Gunneridae</taxon>
        <taxon>Pentapetalae</taxon>
        <taxon>rosids</taxon>
        <taxon>malvids</taxon>
        <taxon>Malvales</taxon>
        <taxon>Dipterocarpaceae</taxon>
        <taxon>Rubroshorea</taxon>
    </lineage>
</organism>
<dbReference type="EMBL" id="BPVZ01000154">
    <property type="protein sequence ID" value="GKV41933.1"/>
    <property type="molecule type" value="Genomic_DNA"/>
</dbReference>
<dbReference type="AlphaFoldDB" id="A0AAV5LWR4"/>
<evidence type="ECO:0000313" key="2">
    <source>
        <dbReference type="Proteomes" id="UP001054252"/>
    </source>
</evidence>
<protein>
    <submittedName>
        <fullName evidence="1">Uncharacterized protein</fullName>
    </submittedName>
</protein>
<reference evidence="1 2" key="1">
    <citation type="journal article" date="2021" name="Commun. Biol.">
        <title>The genome of Shorea leprosula (Dipterocarpaceae) highlights the ecological relevance of drought in aseasonal tropical rainforests.</title>
        <authorList>
            <person name="Ng K.K.S."/>
            <person name="Kobayashi M.J."/>
            <person name="Fawcett J.A."/>
            <person name="Hatakeyama M."/>
            <person name="Paape T."/>
            <person name="Ng C.H."/>
            <person name="Ang C.C."/>
            <person name="Tnah L.H."/>
            <person name="Lee C.T."/>
            <person name="Nishiyama T."/>
            <person name="Sese J."/>
            <person name="O'Brien M.J."/>
            <person name="Copetti D."/>
            <person name="Mohd Noor M.I."/>
            <person name="Ong R.C."/>
            <person name="Putra M."/>
            <person name="Sireger I.Z."/>
            <person name="Indrioko S."/>
            <person name="Kosugi Y."/>
            <person name="Izuno A."/>
            <person name="Isagi Y."/>
            <person name="Lee S.L."/>
            <person name="Shimizu K.K."/>
        </authorList>
    </citation>
    <scope>NUCLEOTIDE SEQUENCE [LARGE SCALE GENOMIC DNA]</scope>
    <source>
        <strain evidence="1">214</strain>
    </source>
</reference>
<evidence type="ECO:0000313" key="1">
    <source>
        <dbReference type="EMBL" id="GKV41933.1"/>
    </source>
</evidence>
<sequence length="35" mass="4000">MNRRGRAIVSRQIMSRSLNSGFISVGKRRDTTNSF</sequence>
<proteinExistence type="predicted"/>
<gene>
    <name evidence="1" type="ORF">SLEP1_g49400</name>
</gene>
<dbReference type="Proteomes" id="UP001054252">
    <property type="component" value="Unassembled WGS sequence"/>
</dbReference>
<keyword evidence="2" id="KW-1185">Reference proteome</keyword>